<feature type="region of interest" description="Disordered" evidence="8">
    <location>
        <begin position="237"/>
        <end position="303"/>
    </location>
</feature>
<name>A0A6G0ZRH9_APHCR</name>
<dbReference type="PANTHER" id="PTHR23110">
    <property type="entry name" value="BTB DOMAIN TRANSCRIPTION FACTOR"/>
    <property type="match status" value="1"/>
</dbReference>
<keyword evidence="3" id="KW-0677">Repeat</keyword>
<dbReference type="Gene3D" id="3.30.160.60">
    <property type="entry name" value="Classic Zinc Finger"/>
    <property type="match status" value="3"/>
</dbReference>
<proteinExistence type="predicted"/>
<gene>
    <name evidence="11" type="ORF">FWK35_00000182</name>
</gene>
<feature type="compositionally biased region" description="Polar residues" evidence="8">
    <location>
        <begin position="237"/>
        <end position="248"/>
    </location>
</feature>
<dbReference type="Pfam" id="PF00096">
    <property type="entry name" value="zf-C2H2"/>
    <property type="match status" value="2"/>
</dbReference>
<dbReference type="InterPro" id="IPR036236">
    <property type="entry name" value="Znf_C2H2_sf"/>
</dbReference>
<dbReference type="SMART" id="SM00225">
    <property type="entry name" value="BTB"/>
    <property type="match status" value="1"/>
</dbReference>
<comment type="caution">
    <text evidence="11">The sequence shown here is derived from an EMBL/GenBank/DDBJ whole genome shotgun (WGS) entry which is preliminary data.</text>
</comment>
<sequence length="531" mass="60247">MCWWHESVKTGPGRWWPFRCCVITFYVKNLVFTRSNNQKRRRRLACESVRSITRSVETSSSISLFSSFVRITNFCETNISWCFCPIWIGELGDDGSDRLNLEIYREITSGIMSNMANAENYQLKWHSHGAHLHSTIATLHGTTAFTDVTLSTTDGRNVSAHRFVLSACSAYLNQVFQSCLSNNLVIVLPADISYRTLCILLQYMYSGEATVTNSQLDRVLKAGEVLRVRGLCRSNENTVGVVPRQQTPDNNKDDKSKQKSKGDMPLSVLSDGNENKENEKDKDNDDGEVKKENSENEDPMHNALQLEITVKEEPLEWNDSDRTEMTIQPELYSNYDDDDEEADSDYYAPLTCDMCQETFRTPALWVRHIQTHELGSITDLPKRKRRKTTDDDDGGELPPLRCELCQQEYQTPGDWVRHIQSAHTEEQLAITNSLASGGSGILPSAKRPRPRIMNGRKVCPTCTKTFPSHASMLIHSRTHTGERPYQCGVCNKGFNVKSNLLRHMRTLHDTVISPNAMVEYCNAQDEVPPTT</sequence>
<dbReference type="GO" id="GO:0008270">
    <property type="term" value="F:zinc ion binding"/>
    <property type="evidence" value="ECO:0007669"/>
    <property type="project" value="UniProtKB-KW"/>
</dbReference>
<evidence type="ECO:0000256" key="5">
    <source>
        <dbReference type="ARBA" id="ARBA00022833"/>
    </source>
</evidence>
<evidence type="ECO:0000256" key="2">
    <source>
        <dbReference type="ARBA" id="ARBA00022723"/>
    </source>
</evidence>
<dbReference type="Pfam" id="PF00651">
    <property type="entry name" value="BTB"/>
    <property type="match status" value="1"/>
</dbReference>
<evidence type="ECO:0000256" key="3">
    <source>
        <dbReference type="ARBA" id="ARBA00022737"/>
    </source>
</evidence>
<evidence type="ECO:0000256" key="4">
    <source>
        <dbReference type="ARBA" id="ARBA00022771"/>
    </source>
</evidence>
<evidence type="ECO:0000259" key="9">
    <source>
        <dbReference type="PROSITE" id="PS50097"/>
    </source>
</evidence>
<dbReference type="CDD" id="cd18315">
    <property type="entry name" value="BTB_POZ_BAB-like"/>
    <property type="match status" value="1"/>
</dbReference>
<dbReference type="InterPro" id="IPR013087">
    <property type="entry name" value="Znf_C2H2_type"/>
</dbReference>
<keyword evidence="5" id="KW-0862">Zinc</keyword>
<evidence type="ECO:0000256" key="8">
    <source>
        <dbReference type="SAM" id="MobiDB-lite"/>
    </source>
</evidence>
<dbReference type="OrthoDB" id="6077919at2759"/>
<feature type="domain" description="BTB" evidence="9">
    <location>
        <begin position="146"/>
        <end position="213"/>
    </location>
</feature>
<dbReference type="InterPro" id="IPR000210">
    <property type="entry name" value="BTB/POZ_dom"/>
</dbReference>
<dbReference type="SMART" id="SM00355">
    <property type="entry name" value="ZnF_C2H2"/>
    <property type="match status" value="4"/>
</dbReference>
<evidence type="ECO:0000256" key="6">
    <source>
        <dbReference type="ARBA" id="ARBA00023242"/>
    </source>
</evidence>
<dbReference type="PANTHER" id="PTHR23110:SF93">
    <property type="entry name" value="ZINC FINGER AND BTB DOMAIN-CONTAINING PROTEIN 14-LIKE PROTEIN"/>
    <property type="match status" value="1"/>
</dbReference>
<evidence type="ECO:0000313" key="12">
    <source>
        <dbReference type="Proteomes" id="UP000478052"/>
    </source>
</evidence>
<evidence type="ECO:0000256" key="7">
    <source>
        <dbReference type="PROSITE-ProRule" id="PRU00042"/>
    </source>
</evidence>
<keyword evidence="4 7" id="KW-0863">Zinc-finger</keyword>
<organism evidence="11 12">
    <name type="scientific">Aphis craccivora</name>
    <name type="common">Cowpea aphid</name>
    <dbReference type="NCBI Taxonomy" id="307492"/>
    <lineage>
        <taxon>Eukaryota</taxon>
        <taxon>Metazoa</taxon>
        <taxon>Ecdysozoa</taxon>
        <taxon>Arthropoda</taxon>
        <taxon>Hexapoda</taxon>
        <taxon>Insecta</taxon>
        <taxon>Pterygota</taxon>
        <taxon>Neoptera</taxon>
        <taxon>Paraneoptera</taxon>
        <taxon>Hemiptera</taxon>
        <taxon>Sternorrhyncha</taxon>
        <taxon>Aphidomorpha</taxon>
        <taxon>Aphidoidea</taxon>
        <taxon>Aphididae</taxon>
        <taxon>Aphidini</taxon>
        <taxon>Aphis</taxon>
        <taxon>Aphis</taxon>
    </lineage>
</organism>
<feature type="domain" description="C2H2-type" evidence="10">
    <location>
        <begin position="400"/>
        <end position="428"/>
    </location>
</feature>
<comment type="subcellular location">
    <subcellularLocation>
        <location evidence="1">Nucleus</location>
    </subcellularLocation>
</comment>
<dbReference type="GO" id="GO:0006357">
    <property type="term" value="P:regulation of transcription by RNA polymerase II"/>
    <property type="evidence" value="ECO:0007669"/>
    <property type="project" value="TreeGrafter"/>
</dbReference>
<dbReference type="InterPro" id="IPR051095">
    <property type="entry name" value="Dros_DevTransReg"/>
</dbReference>
<evidence type="ECO:0000313" key="11">
    <source>
        <dbReference type="EMBL" id="KAF0773584.1"/>
    </source>
</evidence>
<dbReference type="Proteomes" id="UP000478052">
    <property type="component" value="Unassembled WGS sequence"/>
</dbReference>
<dbReference type="InterPro" id="IPR011333">
    <property type="entry name" value="SKP1/BTB/POZ_sf"/>
</dbReference>
<dbReference type="PROSITE" id="PS50157">
    <property type="entry name" value="ZINC_FINGER_C2H2_2"/>
    <property type="match status" value="3"/>
</dbReference>
<reference evidence="11 12" key="1">
    <citation type="submission" date="2019-08" db="EMBL/GenBank/DDBJ databases">
        <title>Whole genome of Aphis craccivora.</title>
        <authorList>
            <person name="Voronova N.V."/>
            <person name="Shulinski R.S."/>
            <person name="Bandarenka Y.V."/>
            <person name="Zhorov D.G."/>
            <person name="Warner D."/>
        </authorList>
    </citation>
    <scope>NUCLEOTIDE SEQUENCE [LARGE SCALE GENOMIC DNA]</scope>
    <source>
        <strain evidence="11">180601</strain>
        <tissue evidence="11">Whole Body</tissue>
    </source>
</reference>
<protein>
    <submittedName>
        <fullName evidence="11">Zinc finger protein 227-like</fullName>
    </submittedName>
</protein>
<keyword evidence="2" id="KW-0479">Metal-binding</keyword>
<dbReference type="Gene3D" id="3.30.710.10">
    <property type="entry name" value="Potassium Channel Kv1.1, Chain A"/>
    <property type="match status" value="1"/>
</dbReference>
<feature type="domain" description="C2H2-type" evidence="10">
    <location>
        <begin position="457"/>
        <end position="484"/>
    </location>
</feature>
<dbReference type="FunFam" id="3.30.160.60:FF:000538">
    <property type="entry name" value="zinc finger protein 853"/>
    <property type="match status" value="1"/>
</dbReference>
<dbReference type="PROSITE" id="PS50097">
    <property type="entry name" value="BTB"/>
    <property type="match status" value="1"/>
</dbReference>
<dbReference type="EMBL" id="VUJU01000047">
    <property type="protein sequence ID" value="KAF0773584.1"/>
    <property type="molecule type" value="Genomic_DNA"/>
</dbReference>
<dbReference type="SUPFAM" id="SSF57667">
    <property type="entry name" value="beta-beta-alpha zinc fingers"/>
    <property type="match status" value="2"/>
</dbReference>
<dbReference type="GO" id="GO:0003006">
    <property type="term" value="P:developmental process involved in reproduction"/>
    <property type="evidence" value="ECO:0007669"/>
    <property type="project" value="UniProtKB-ARBA"/>
</dbReference>
<dbReference type="GO" id="GO:0048513">
    <property type="term" value="P:animal organ development"/>
    <property type="evidence" value="ECO:0007669"/>
    <property type="project" value="UniProtKB-ARBA"/>
</dbReference>
<feature type="domain" description="C2H2-type" evidence="10">
    <location>
        <begin position="485"/>
        <end position="508"/>
    </location>
</feature>
<feature type="region of interest" description="Disordered" evidence="8">
    <location>
        <begin position="380"/>
        <end position="399"/>
    </location>
</feature>
<feature type="compositionally biased region" description="Basic and acidic residues" evidence="8">
    <location>
        <begin position="250"/>
        <end position="262"/>
    </location>
</feature>
<dbReference type="SUPFAM" id="SSF54695">
    <property type="entry name" value="POZ domain"/>
    <property type="match status" value="1"/>
</dbReference>
<dbReference type="GO" id="GO:0005634">
    <property type="term" value="C:nucleus"/>
    <property type="evidence" value="ECO:0007669"/>
    <property type="project" value="UniProtKB-SubCell"/>
</dbReference>
<keyword evidence="6" id="KW-0539">Nucleus</keyword>
<evidence type="ECO:0000259" key="10">
    <source>
        <dbReference type="PROSITE" id="PS50157"/>
    </source>
</evidence>
<dbReference type="GO" id="GO:0048666">
    <property type="term" value="P:neuron development"/>
    <property type="evidence" value="ECO:0007669"/>
    <property type="project" value="UniProtKB-ARBA"/>
</dbReference>
<dbReference type="AlphaFoldDB" id="A0A6G0ZRH9"/>
<accession>A0A6G0ZRH9</accession>
<evidence type="ECO:0000256" key="1">
    <source>
        <dbReference type="ARBA" id="ARBA00004123"/>
    </source>
</evidence>
<feature type="compositionally biased region" description="Basic and acidic residues" evidence="8">
    <location>
        <begin position="273"/>
        <end position="300"/>
    </location>
</feature>
<dbReference type="PROSITE" id="PS00028">
    <property type="entry name" value="ZINC_FINGER_C2H2_1"/>
    <property type="match status" value="4"/>
</dbReference>
<keyword evidence="12" id="KW-1185">Reference proteome</keyword>